<dbReference type="GO" id="GO:0003723">
    <property type="term" value="F:RNA binding"/>
    <property type="evidence" value="ECO:0007669"/>
    <property type="project" value="UniProtKB-KW"/>
</dbReference>
<dbReference type="SMART" id="SM00363">
    <property type="entry name" value="S4"/>
    <property type="match status" value="1"/>
</dbReference>
<sequence>MEFKISDLNDVLTRLDVFLTSKFSFSRTQIRAKIENGLAKVNDKVEKPSYKLENGDIVTILDDFLLSDKQDFSKIKQYDIKLDIVFEDEHLAVINKPAGLTTHPGGGNVDKTLVNALVSHFSKEKLSDIAGLDRLGIVHRLDKDTSGLLVIAKNNDAHRILSEDLKEKETFFRKYLAICYGVPVPTSGTIEKFMKKGSFADGKMIICNENDSNARYSNTYYEVEKTFLNGAFSLVSCELSTGRTHQIRLHLSSMKHSILGDKMYENCKKFKLEDGIMSKIENMNRHALHAQTLSFLHPKTRKKLVFKADLPEDLKEILKTIDK</sequence>
<dbReference type="InterPro" id="IPR020103">
    <property type="entry name" value="PsdUridine_synth_cat_dom_sf"/>
</dbReference>
<evidence type="ECO:0000256" key="8">
    <source>
        <dbReference type="RuleBase" id="RU362028"/>
    </source>
</evidence>
<dbReference type="CDD" id="cd00165">
    <property type="entry name" value="S4"/>
    <property type="match status" value="1"/>
</dbReference>
<dbReference type="Proteomes" id="UP000321934">
    <property type="component" value="Chromosome"/>
</dbReference>
<keyword evidence="7" id="KW-0694">RNA-binding</keyword>
<dbReference type="InterPro" id="IPR036986">
    <property type="entry name" value="S4_RNA-bd_sf"/>
</dbReference>
<dbReference type="GO" id="GO:0000455">
    <property type="term" value="P:enzyme-directed rRNA pseudouridine synthesis"/>
    <property type="evidence" value="ECO:0007669"/>
    <property type="project" value="UniProtKB-ARBA"/>
</dbReference>
<evidence type="ECO:0000256" key="1">
    <source>
        <dbReference type="ARBA" id="ARBA00000381"/>
    </source>
</evidence>
<evidence type="ECO:0000256" key="7">
    <source>
        <dbReference type="PROSITE-ProRule" id="PRU00182"/>
    </source>
</evidence>
<gene>
    <name evidence="10" type="ORF">Deia_01035</name>
</gene>
<proteinExistence type="inferred from homology"/>
<dbReference type="EMBL" id="CP029077">
    <property type="protein sequence ID" value="QED23817.1"/>
    <property type="molecule type" value="Genomic_DNA"/>
</dbReference>
<dbReference type="SUPFAM" id="SSF55120">
    <property type="entry name" value="Pseudouridine synthase"/>
    <property type="match status" value="1"/>
</dbReference>
<feature type="active site" evidence="6">
    <location>
        <position position="142"/>
    </location>
</feature>
<comment type="function">
    <text evidence="2">Responsible for synthesis of pseudouridine from uracil at positions 955, 2504 and 2580 in 23S ribosomal RNA.</text>
</comment>
<dbReference type="EC" id="5.4.99.-" evidence="8"/>
<organism evidence="10 11">
    <name type="scientific">Candidatus Deianiraea vastatrix</name>
    <dbReference type="NCBI Taxonomy" id="2163644"/>
    <lineage>
        <taxon>Bacteria</taxon>
        <taxon>Pseudomonadati</taxon>
        <taxon>Pseudomonadota</taxon>
        <taxon>Alphaproteobacteria</taxon>
        <taxon>Rickettsiales</taxon>
        <taxon>Candidatus Deianiraeaceae</taxon>
        <taxon>Candidatus Deianiraea</taxon>
    </lineage>
</organism>
<dbReference type="PROSITE" id="PS50889">
    <property type="entry name" value="S4"/>
    <property type="match status" value="1"/>
</dbReference>
<dbReference type="SUPFAM" id="SSF55174">
    <property type="entry name" value="Alpha-L RNA-binding motif"/>
    <property type="match status" value="1"/>
</dbReference>
<evidence type="ECO:0000256" key="3">
    <source>
        <dbReference type="ARBA" id="ARBA00010876"/>
    </source>
</evidence>
<dbReference type="NCBIfam" id="TIGR00005">
    <property type="entry name" value="rluA_subfam"/>
    <property type="match status" value="1"/>
</dbReference>
<evidence type="ECO:0000313" key="11">
    <source>
        <dbReference type="Proteomes" id="UP000321934"/>
    </source>
</evidence>
<keyword evidence="11" id="KW-1185">Reference proteome</keyword>
<dbReference type="RefSeq" id="WP_161982875.1">
    <property type="nucleotide sequence ID" value="NZ_CP029077.1"/>
</dbReference>
<dbReference type="AlphaFoldDB" id="A0A5B8XJX8"/>
<dbReference type="InterPro" id="IPR006145">
    <property type="entry name" value="PsdUridine_synth_RsuA/RluA"/>
</dbReference>
<comment type="similarity">
    <text evidence="3 8">Belongs to the pseudouridine synthase RluA family.</text>
</comment>
<comment type="catalytic activity">
    <reaction evidence="5">
        <text>uridine(1911/1915/1917) in 23S rRNA = pseudouridine(1911/1915/1917) in 23S rRNA</text>
        <dbReference type="Rhea" id="RHEA:42524"/>
        <dbReference type="Rhea" id="RHEA-COMP:10097"/>
        <dbReference type="Rhea" id="RHEA-COMP:10098"/>
        <dbReference type="ChEBI" id="CHEBI:65314"/>
        <dbReference type="ChEBI" id="CHEBI:65315"/>
        <dbReference type="EC" id="5.4.99.23"/>
    </reaction>
</comment>
<dbReference type="GO" id="GO:0160140">
    <property type="term" value="F:23S rRNA pseudouridine(1911/1915/1917) synthase activity"/>
    <property type="evidence" value="ECO:0007669"/>
    <property type="project" value="UniProtKB-EC"/>
</dbReference>
<name>A0A5B8XJX8_9RICK</name>
<dbReference type="Gene3D" id="3.10.290.10">
    <property type="entry name" value="RNA-binding S4 domain"/>
    <property type="match status" value="1"/>
</dbReference>
<evidence type="ECO:0000256" key="6">
    <source>
        <dbReference type="PIRSR" id="PIRSR606225-1"/>
    </source>
</evidence>
<dbReference type="InterPro" id="IPR002942">
    <property type="entry name" value="S4_RNA-bd"/>
</dbReference>
<dbReference type="CDD" id="cd02869">
    <property type="entry name" value="PseudoU_synth_RluA_like"/>
    <property type="match status" value="1"/>
</dbReference>
<feature type="domain" description="RNA-binding S4" evidence="9">
    <location>
        <begin position="13"/>
        <end position="71"/>
    </location>
</feature>
<protein>
    <recommendedName>
        <fullName evidence="8">Pseudouridine synthase</fullName>
        <ecNumber evidence="8">5.4.99.-</ecNumber>
    </recommendedName>
</protein>
<comment type="catalytic activity">
    <reaction evidence="1">
        <text>uridine(955/2504/2580) in 23S rRNA = pseudouridine(955/2504/2580) in 23S rRNA</text>
        <dbReference type="Rhea" id="RHEA:42528"/>
        <dbReference type="Rhea" id="RHEA-COMP:10099"/>
        <dbReference type="Rhea" id="RHEA-COMP:10100"/>
        <dbReference type="ChEBI" id="CHEBI:65314"/>
        <dbReference type="ChEBI" id="CHEBI:65315"/>
        <dbReference type="EC" id="5.4.99.24"/>
    </reaction>
</comment>
<dbReference type="InterPro" id="IPR006225">
    <property type="entry name" value="PsdUridine_synth_RluC/D"/>
</dbReference>
<dbReference type="PANTHER" id="PTHR21600:SF44">
    <property type="entry name" value="RIBOSOMAL LARGE SUBUNIT PSEUDOURIDINE SYNTHASE D"/>
    <property type="match status" value="1"/>
</dbReference>
<dbReference type="Pfam" id="PF01479">
    <property type="entry name" value="S4"/>
    <property type="match status" value="1"/>
</dbReference>
<dbReference type="GO" id="GO:0160141">
    <property type="term" value="F:23S rRNA pseudouridine(955/2504/2580) synthase activity"/>
    <property type="evidence" value="ECO:0007669"/>
    <property type="project" value="UniProtKB-EC"/>
</dbReference>
<dbReference type="InterPro" id="IPR006224">
    <property type="entry name" value="PsdUridine_synth_RluA-like_CS"/>
</dbReference>
<accession>A0A5B8XJX8</accession>
<evidence type="ECO:0000313" key="10">
    <source>
        <dbReference type="EMBL" id="QED23817.1"/>
    </source>
</evidence>
<dbReference type="Pfam" id="PF00849">
    <property type="entry name" value="PseudoU_synth_2"/>
    <property type="match status" value="1"/>
</dbReference>
<evidence type="ECO:0000256" key="2">
    <source>
        <dbReference type="ARBA" id="ARBA00002876"/>
    </source>
</evidence>
<comment type="catalytic activity">
    <reaction evidence="8">
        <text>a uridine in RNA = a pseudouridine in RNA</text>
        <dbReference type="Rhea" id="RHEA:48348"/>
        <dbReference type="Rhea" id="RHEA-COMP:12068"/>
        <dbReference type="Rhea" id="RHEA-COMP:12069"/>
        <dbReference type="ChEBI" id="CHEBI:65314"/>
        <dbReference type="ChEBI" id="CHEBI:65315"/>
    </reaction>
</comment>
<dbReference type="PANTHER" id="PTHR21600">
    <property type="entry name" value="MITOCHONDRIAL RNA PSEUDOURIDINE SYNTHASE"/>
    <property type="match status" value="1"/>
</dbReference>
<dbReference type="PROSITE" id="PS01129">
    <property type="entry name" value="PSI_RLU"/>
    <property type="match status" value="1"/>
</dbReference>
<dbReference type="OrthoDB" id="9807829at2"/>
<reference evidence="10 11" key="1">
    <citation type="journal article" date="2019" name="ISME J.">
        <title>Deianiraea, an extracellular bacterium associated with the ciliate Paramecium, suggests an alternative scenario for the evolution of Rickettsiales.</title>
        <authorList>
            <person name="Castelli M."/>
            <person name="Sabaneyeva E."/>
            <person name="Lanzoni O."/>
            <person name="Lebedeva N."/>
            <person name="Floriano A.M."/>
            <person name="Gaiarsa S."/>
            <person name="Benken K."/>
            <person name="Modeo L."/>
            <person name="Bandi C."/>
            <person name="Potekhin A."/>
            <person name="Sassera D."/>
            <person name="Petroni G."/>
        </authorList>
    </citation>
    <scope>NUCLEOTIDE SEQUENCE [LARGE SCALE GENOMIC DNA]</scope>
    <source>
        <strain evidence="10">CyL4-1</strain>
    </source>
</reference>
<evidence type="ECO:0000256" key="5">
    <source>
        <dbReference type="ARBA" id="ARBA00036882"/>
    </source>
</evidence>
<dbReference type="InterPro" id="IPR050188">
    <property type="entry name" value="RluA_PseudoU_synthase"/>
</dbReference>
<dbReference type="Gene3D" id="3.30.2350.10">
    <property type="entry name" value="Pseudouridine synthase"/>
    <property type="match status" value="1"/>
</dbReference>
<evidence type="ECO:0000256" key="4">
    <source>
        <dbReference type="ARBA" id="ARBA00023235"/>
    </source>
</evidence>
<keyword evidence="4 8" id="KW-0413">Isomerase</keyword>
<evidence type="ECO:0000259" key="9">
    <source>
        <dbReference type="SMART" id="SM00363"/>
    </source>
</evidence>